<evidence type="ECO:0000256" key="1">
    <source>
        <dbReference type="SAM" id="MobiDB-lite"/>
    </source>
</evidence>
<accession>A0A0P1H4Y1</accession>
<feature type="region of interest" description="Disordered" evidence="1">
    <location>
        <begin position="263"/>
        <end position="288"/>
    </location>
</feature>
<keyword evidence="2" id="KW-0808">Transferase</keyword>
<dbReference type="AlphaFoldDB" id="A0A0P1H4Y1"/>
<evidence type="ECO:0000313" key="2">
    <source>
        <dbReference type="EMBL" id="CUH97904.1"/>
    </source>
</evidence>
<gene>
    <name evidence="2" type="ORF">PHA8399_00007</name>
</gene>
<dbReference type="RefSeq" id="WP_342027507.1">
    <property type="nucleotide sequence ID" value="NZ_CYSR01000001.1"/>
</dbReference>
<feature type="compositionally biased region" description="Basic residues" evidence="1">
    <location>
        <begin position="277"/>
        <end position="288"/>
    </location>
</feature>
<protein>
    <submittedName>
        <fullName evidence="2">Sulfotransferase domain protein</fullName>
    </submittedName>
</protein>
<dbReference type="Pfam" id="PF13469">
    <property type="entry name" value="Sulfotransfer_3"/>
    <property type="match status" value="1"/>
</dbReference>
<dbReference type="Proteomes" id="UP000051326">
    <property type="component" value="Unassembled WGS sequence"/>
</dbReference>
<proteinExistence type="predicted"/>
<dbReference type="EMBL" id="CYSR01000001">
    <property type="protein sequence ID" value="CUH97904.1"/>
    <property type="molecule type" value="Genomic_DNA"/>
</dbReference>
<dbReference type="STRING" id="1396826.PHA8399_00007"/>
<dbReference type="Gene3D" id="3.40.50.300">
    <property type="entry name" value="P-loop containing nucleotide triphosphate hydrolases"/>
    <property type="match status" value="1"/>
</dbReference>
<name>A0A0P1H4Y1_9RHOB</name>
<dbReference type="SUPFAM" id="SSF52540">
    <property type="entry name" value="P-loop containing nucleoside triphosphate hydrolases"/>
    <property type="match status" value="1"/>
</dbReference>
<organism evidence="2 3">
    <name type="scientific">Leisingera aquaemixtae</name>
    <dbReference type="NCBI Taxonomy" id="1396826"/>
    <lineage>
        <taxon>Bacteria</taxon>
        <taxon>Pseudomonadati</taxon>
        <taxon>Pseudomonadota</taxon>
        <taxon>Alphaproteobacteria</taxon>
        <taxon>Rhodobacterales</taxon>
        <taxon>Roseobacteraceae</taxon>
        <taxon>Leisingera</taxon>
    </lineage>
</organism>
<reference evidence="2 3" key="1">
    <citation type="submission" date="2015-09" db="EMBL/GenBank/DDBJ databases">
        <authorList>
            <consortium name="Swine Surveillance"/>
        </authorList>
    </citation>
    <scope>NUCLEOTIDE SEQUENCE [LARGE SCALE GENOMIC DNA]</scope>
    <source>
        <strain evidence="2 3">CECT 8399</strain>
    </source>
</reference>
<dbReference type="InterPro" id="IPR027417">
    <property type="entry name" value="P-loop_NTPase"/>
</dbReference>
<evidence type="ECO:0000313" key="3">
    <source>
        <dbReference type="Proteomes" id="UP000051326"/>
    </source>
</evidence>
<sequence length="323" mass="36222">MPSIVLLLSDKRSGSTMFQDEICRHPDVQTVPYSPHSNLETHWWLTAAVLLRRPDQLFSSGRAYGGYGSRANARAYMIDLLARCVPEFPPPADDRALVFEGWEALCQAYARPVFFEKSPQFLAHWAALSLILEWMQTTSFDVKIVAMVRNPHGTMYSAAALFGTDPGKRQYGWLDICRNLLAFEQMLPEGRLLTVRYEDLVQAPADGFAAICRFIGIEPDPRTGSGTHAKSSEKWKQDSSYTLQLDPAVQQIARHFGYSSAELANPQPAGAGGPLKAPKRRSPRLRVNRLRDRFVQPALLRLRRALGRKPAKDESLRNPGVES</sequence>
<dbReference type="GO" id="GO:0016740">
    <property type="term" value="F:transferase activity"/>
    <property type="evidence" value="ECO:0007669"/>
    <property type="project" value="UniProtKB-KW"/>
</dbReference>